<evidence type="ECO:0000256" key="2">
    <source>
        <dbReference type="ARBA" id="ARBA00022980"/>
    </source>
</evidence>
<dbReference type="KEGG" id="fli:Fleli_3202"/>
<dbReference type="GO" id="GO:0006412">
    <property type="term" value="P:translation"/>
    <property type="evidence" value="ECO:0007669"/>
    <property type="project" value="UniProtKB-UniRule"/>
</dbReference>
<gene>
    <name evidence="4" type="primary">rplW</name>
    <name evidence="5" type="ordered locus">Fleli_3202</name>
</gene>
<proteinExistence type="inferred from homology"/>
<keyword evidence="3 4" id="KW-0687">Ribonucleoprotein</keyword>
<dbReference type="GO" id="GO:1990904">
    <property type="term" value="C:ribonucleoprotein complex"/>
    <property type="evidence" value="ECO:0007669"/>
    <property type="project" value="UniProtKB-KW"/>
</dbReference>
<dbReference type="PANTHER" id="PTHR11620">
    <property type="entry name" value="60S RIBOSOMAL PROTEIN L23A"/>
    <property type="match status" value="1"/>
</dbReference>
<organism evidence="5 6">
    <name type="scientific">Bernardetia litoralis (strain ATCC 23117 / DSM 6794 / NBRC 15988 / NCIMB 1366 / Fx l1 / Sio-4)</name>
    <name type="common">Flexibacter litoralis</name>
    <dbReference type="NCBI Taxonomy" id="880071"/>
    <lineage>
        <taxon>Bacteria</taxon>
        <taxon>Pseudomonadati</taxon>
        <taxon>Bacteroidota</taxon>
        <taxon>Cytophagia</taxon>
        <taxon>Cytophagales</taxon>
        <taxon>Bernardetiaceae</taxon>
        <taxon>Bernardetia</taxon>
    </lineage>
</organism>
<dbReference type="Pfam" id="PF00276">
    <property type="entry name" value="Ribosomal_L23"/>
    <property type="match status" value="1"/>
</dbReference>
<dbReference type="eggNOG" id="COG0089">
    <property type="taxonomic scope" value="Bacteria"/>
</dbReference>
<dbReference type="InterPro" id="IPR013025">
    <property type="entry name" value="Ribosomal_uL23-like"/>
</dbReference>
<dbReference type="InterPro" id="IPR012678">
    <property type="entry name" value="Ribosomal_uL23/eL15/eS24_sf"/>
</dbReference>
<sequence>MKTILKKPVITEKATAMNENGVYVFIVDKKATKAEIKTAVEKMYEDQGAKVAKVRTAIIFGKPKFRYLKTAITKGHTSTYKKAFVQLVEGSTIDIFDTEEA</sequence>
<dbReference type="GO" id="GO:0003735">
    <property type="term" value="F:structural constituent of ribosome"/>
    <property type="evidence" value="ECO:0007669"/>
    <property type="project" value="InterPro"/>
</dbReference>
<name>I4ANJ9_BERLS</name>
<dbReference type="HOGENOM" id="CLU_037562_3_0_10"/>
<protein>
    <recommendedName>
        <fullName evidence="4">Large ribosomal subunit protein uL23</fullName>
    </recommendedName>
</protein>
<evidence type="ECO:0000256" key="1">
    <source>
        <dbReference type="ARBA" id="ARBA00006700"/>
    </source>
</evidence>
<evidence type="ECO:0000256" key="3">
    <source>
        <dbReference type="ARBA" id="ARBA00023274"/>
    </source>
</evidence>
<comment type="subunit">
    <text evidence="4">Part of the 50S ribosomal subunit. Contacts protein L29, and trigger factor when it is bound to the ribosome.</text>
</comment>
<comment type="function">
    <text evidence="4">One of the early assembly proteins it binds 23S rRNA. One of the proteins that surrounds the polypeptide exit tunnel on the outside of the ribosome. Forms the main docking site for trigger factor binding to the ribosome.</text>
</comment>
<keyword evidence="4" id="KW-0699">rRNA-binding</keyword>
<evidence type="ECO:0000313" key="5">
    <source>
        <dbReference type="EMBL" id="AFM05534.1"/>
    </source>
</evidence>
<dbReference type="RefSeq" id="WP_014798964.1">
    <property type="nucleotide sequence ID" value="NC_018018.1"/>
</dbReference>
<keyword evidence="4" id="KW-0694">RNA-binding</keyword>
<dbReference type="GO" id="GO:0019843">
    <property type="term" value="F:rRNA binding"/>
    <property type="evidence" value="ECO:0007669"/>
    <property type="project" value="UniProtKB-UniRule"/>
</dbReference>
<dbReference type="HAMAP" id="MF_01369_B">
    <property type="entry name" value="Ribosomal_uL23_B"/>
    <property type="match status" value="1"/>
</dbReference>
<evidence type="ECO:0000256" key="4">
    <source>
        <dbReference type="HAMAP-Rule" id="MF_01369"/>
    </source>
</evidence>
<dbReference type="EMBL" id="CP003345">
    <property type="protein sequence ID" value="AFM05534.1"/>
    <property type="molecule type" value="Genomic_DNA"/>
</dbReference>
<dbReference type="STRING" id="880071.Fleli_3202"/>
<dbReference type="OrthoDB" id="9797862at2"/>
<dbReference type="AlphaFoldDB" id="I4ANJ9"/>
<evidence type="ECO:0000313" key="6">
    <source>
        <dbReference type="Proteomes" id="UP000006054"/>
    </source>
</evidence>
<reference evidence="6" key="1">
    <citation type="submission" date="2012-06" db="EMBL/GenBank/DDBJ databases">
        <title>The complete genome of Flexibacter litoralis DSM 6794.</title>
        <authorList>
            <person name="Lucas S."/>
            <person name="Copeland A."/>
            <person name="Lapidus A."/>
            <person name="Glavina del Rio T."/>
            <person name="Dalin E."/>
            <person name="Tice H."/>
            <person name="Bruce D."/>
            <person name="Goodwin L."/>
            <person name="Pitluck S."/>
            <person name="Peters L."/>
            <person name="Ovchinnikova G."/>
            <person name="Lu M."/>
            <person name="Kyrpides N."/>
            <person name="Mavromatis K."/>
            <person name="Ivanova N."/>
            <person name="Brettin T."/>
            <person name="Detter J.C."/>
            <person name="Han C."/>
            <person name="Larimer F."/>
            <person name="Land M."/>
            <person name="Hauser L."/>
            <person name="Markowitz V."/>
            <person name="Cheng J.-F."/>
            <person name="Hugenholtz P."/>
            <person name="Woyke T."/>
            <person name="Wu D."/>
            <person name="Spring S."/>
            <person name="Lang E."/>
            <person name="Kopitz M."/>
            <person name="Brambilla E."/>
            <person name="Klenk H.-P."/>
            <person name="Eisen J.A."/>
        </authorList>
    </citation>
    <scope>NUCLEOTIDE SEQUENCE [LARGE SCALE GENOMIC DNA]</scope>
    <source>
        <strain evidence="6">ATCC 23117 / DSM 6794 / NBRC 15988 / NCIMB 1366 / Sio-4</strain>
    </source>
</reference>
<keyword evidence="2 4" id="KW-0689">Ribosomal protein</keyword>
<comment type="similarity">
    <text evidence="1 4">Belongs to the universal ribosomal protein uL23 family.</text>
</comment>
<dbReference type="SUPFAM" id="SSF54189">
    <property type="entry name" value="Ribosomal proteins S24e, L23 and L15e"/>
    <property type="match status" value="1"/>
</dbReference>
<dbReference type="NCBIfam" id="NF004363">
    <property type="entry name" value="PRK05738.2-4"/>
    <property type="match status" value="1"/>
</dbReference>
<dbReference type="GO" id="GO:0005840">
    <property type="term" value="C:ribosome"/>
    <property type="evidence" value="ECO:0007669"/>
    <property type="project" value="UniProtKB-KW"/>
</dbReference>
<dbReference type="Gene3D" id="3.30.70.330">
    <property type="match status" value="1"/>
</dbReference>
<keyword evidence="6" id="KW-1185">Reference proteome</keyword>
<dbReference type="Proteomes" id="UP000006054">
    <property type="component" value="Chromosome"/>
</dbReference>
<accession>I4ANJ9</accession>
<dbReference type="InterPro" id="IPR012677">
    <property type="entry name" value="Nucleotide-bd_a/b_plait_sf"/>
</dbReference>